<protein>
    <recommendedName>
        <fullName evidence="3">Tetratricopeptide repeat family protein</fullName>
    </recommendedName>
</protein>
<accession>Q4UNG2</accession>
<gene>
    <name evidence="1" type="ordered locus">RF_0041</name>
</gene>
<dbReference type="EMBL" id="CP000053">
    <property type="protein sequence ID" value="AAY60892.1"/>
    <property type="molecule type" value="Genomic_DNA"/>
</dbReference>
<evidence type="ECO:0008006" key="3">
    <source>
        <dbReference type="Google" id="ProtNLM"/>
    </source>
</evidence>
<evidence type="ECO:0000313" key="2">
    <source>
        <dbReference type="Proteomes" id="UP000008548"/>
    </source>
</evidence>
<reference evidence="1 2" key="1">
    <citation type="journal article" date="2005" name="PLoS Biol.">
        <title>The genome sequence of Rickettsia felis identifies the first putative conjugative plasmid in an obligate intracellular parasite.</title>
        <authorList>
            <person name="Ogata H."/>
            <person name="Renesto P."/>
            <person name="Audic S."/>
            <person name="Robert C."/>
            <person name="Blanc G."/>
            <person name="Fournier P.E."/>
            <person name="Parinello H."/>
            <person name="Claverie J.M."/>
            <person name="Raoult D."/>
        </authorList>
    </citation>
    <scope>NUCLEOTIDE SEQUENCE [LARGE SCALE GENOMIC DNA]</scope>
    <source>
        <strain evidence="2">ATCC VR-1525 / URRWXCal2</strain>
    </source>
</reference>
<proteinExistence type="predicted"/>
<dbReference type="HOGENOM" id="CLU_370421_0_0_5"/>
<dbReference type="SUPFAM" id="SSF81901">
    <property type="entry name" value="HCP-like"/>
    <property type="match status" value="1"/>
</dbReference>
<sequence length="751" mass="86718">MGLLKKNLTESSNILDSFYIKNEKYLTYKSSYLDAANSSSESTIDKFFLQKILSTTPTKFILAIKNIETKNSNSSLVKANLEKLVGIFEQFTKLLRYIDINESNLSIVVTDSPANNNNTRISKIIDDTIKLGNFSDEQKIIINKIKDSIYLLPQASEQAKDYKDLLNITDDNYIIPDEYNKITIDGENLTYILNSINVIDKEILISINEFKTYIEKKWKQNIESNLSFEDISAKTDKLKQLIDIVNCYKQLENNAKTIGSFLETVKKLNQLLETPKLENKLENLLNYLKYLSDIKFSEKENLVTINSAKWFNDLFSNLGAYNIKEKLLESFKHTICKDKDSFYNKLNETIEKFYEDIKNNDVLDLKAINNIYNLKNFLQHINNSSPDIENLDNIKLFLTKSFKNFNNVLGITINNSISNLEKLIGSVSKQEAKSLWKYITASKSITEISRNLDEVIYDKLLHKPVLPDQELPIYNLLEKLLKETHKSINDCYKNENLYKHQLAEIYCGQAQIYTANGSTKLSKESIELYENAANLGSEEANIKLGKIEFKSGNYVKALEYFKTTTHISYAKEAFNKLLHLKESELKKKIQQKNPQDIAKLTSEIIELYSSQGDFYNQYNLDISEKSLQDSLKVFFLNTIALIEEQGRPKPYGILYDLSKELASMISSPCIQLKFIQQAEKYKNLAEKFKEEKLETDYTNITTSRSHDSYFKEPLLKFNDIIPNTSFKTYYDNNEDSSNMLGACYNSSEYPQ</sequence>
<dbReference type="AlphaFoldDB" id="Q4UNG2"/>
<keyword evidence="2" id="KW-1185">Reference proteome</keyword>
<dbReference type="STRING" id="315456.RF_0041"/>
<dbReference type="KEGG" id="rfe:RF_0041"/>
<dbReference type="Proteomes" id="UP000008548">
    <property type="component" value="Chromosome"/>
</dbReference>
<organism evidence="1 2">
    <name type="scientific">Rickettsia felis (strain ATCC VR-1525 / URRWXCal2)</name>
    <name type="common">Rickettsia azadi</name>
    <dbReference type="NCBI Taxonomy" id="315456"/>
    <lineage>
        <taxon>Bacteria</taxon>
        <taxon>Pseudomonadati</taxon>
        <taxon>Pseudomonadota</taxon>
        <taxon>Alphaproteobacteria</taxon>
        <taxon>Rickettsiales</taxon>
        <taxon>Rickettsiaceae</taxon>
        <taxon>Rickettsieae</taxon>
        <taxon>Rickettsia</taxon>
        <taxon>spotted fever group</taxon>
    </lineage>
</organism>
<name>Q4UNG2_RICFE</name>
<evidence type="ECO:0000313" key="1">
    <source>
        <dbReference type="EMBL" id="AAY60892.1"/>
    </source>
</evidence>